<keyword evidence="3" id="KW-1185">Reference proteome</keyword>
<protein>
    <submittedName>
        <fullName evidence="2">Transposase</fullName>
    </submittedName>
</protein>
<name>A0AAV4JRG3_9GAST</name>
<evidence type="ECO:0000313" key="2">
    <source>
        <dbReference type="EMBL" id="GFS23181.1"/>
    </source>
</evidence>
<sequence>MKFPSNWDTEKLAGKEWYRGFMRRNPQISIRQPEATSLARATAFNPYTVGVYFDNLECAFRKTGRPIKIHHIAQLGGSAFIRAATPSNICSGFRVSGMWPLDKTAFHVDEFLPSLVTDRPTPQTSSIPSESALVTPGPSSATTVSATTTLEPASANPGPAETTSATKGPASAGQVVVTPGPATATPEPVATSEPL</sequence>
<feature type="compositionally biased region" description="Low complexity" evidence="1">
    <location>
        <begin position="134"/>
        <end position="149"/>
    </location>
</feature>
<feature type="region of interest" description="Disordered" evidence="1">
    <location>
        <begin position="117"/>
        <end position="195"/>
    </location>
</feature>
<proteinExistence type="predicted"/>
<dbReference type="AlphaFoldDB" id="A0AAV4JRG3"/>
<dbReference type="Proteomes" id="UP000762676">
    <property type="component" value="Unassembled WGS sequence"/>
</dbReference>
<accession>A0AAV4JRG3</accession>
<feature type="compositionally biased region" description="Polar residues" evidence="1">
    <location>
        <begin position="120"/>
        <end position="129"/>
    </location>
</feature>
<gene>
    <name evidence="2" type="ORF">ElyMa_006970700</name>
</gene>
<evidence type="ECO:0000313" key="3">
    <source>
        <dbReference type="Proteomes" id="UP000762676"/>
    </source>
</evidence>
<organism evidence="2 3">
    <name type="scientific">Elysia marginata</name>
    <dbReference type="NCBI Taxonomy" id="1093978"/>
    <lineage>
        <taxon>Eukaryota</taxon>
        <taxon>Metazoa</taxon>
        <taxon>Spiralia</taxon>
        <taxon>Lophotrochozoa</taxon>
        <taxon>Mollusca</taxon>
        <taxon>Gastropoda</taxon>
        <taxon>Heterobranchia</taxon>
        <taxon>Euthyneura</taxon>
        <taxon>Panpulmonata</taxon>
        <taxon>Sacoglossa</taxon>
        <taxon>Placobranchoidea</taxon>
        <taxon>Plakobranchidae</taxon>
        <taxon>Elysia</taxon>
    </lineage>
</organism>
<dbReference type="EMBL" id="BMAT01013928">
    <property type="protein sequence ID" value="GFS23181.1"/>
    <property type="molecule type" value="Genomic_DNA"/>
</dbReference>
<evidence type="ECO:0000256" key="1">
    <source>
        <dbReference type="SAM" id="MobiDB-lite"/>
    </source>
</evidence>
<reference evidence="2 3" key="1">
    <citation type="journal article" date="2021" name="Elife">
        <title>Chloroplast acquisition without the gene transfer in kleptoplastic sea slugs, Plakobranchus ocellatus.</title>
        <authorList>
            <person name="Maeda T."/>
            <person name="Takahashi S."/>
            <person name="Yoshida T."/>
            <person name="Shimamura S."/>
            <person name="Takaki Y."/>
            <person name="Nagai Y."/>
            <person name="Toyoda A."/>
            <person name="Suzuki Y."/>
            <person name="Arimoto A."/>
            <person name="Ishii H."/>
            <person name="Satoh N."/>
            <person name="Nishiyama T."/>
            <person name="Hasebe M."/>
            <person name="Maruyama T."/>
            <person name="Minagawa J."/>
            <person name="Obokata J."/>
            <person name="Shigenobu S."/>
        </authorList>
    </citation>
    <scope>NUCLEOTIDE SEQUENCE [LARGE SCALE GENOMIC DNA]</scope>
</reference>
<comment type="caution">
    <text evidence="2">The sequence shown here is derived from an EMBL/GenBank/DDBJ whole genome shotgun (WGS) entry which is preliminary data.</text>
</comment>